<protein>
    <submittedName>
        <fullName evidence="3">Transmembrane protein</fullName>
    </submittedName>
</protein>
<evidence type="ECO:0000313" key="4">
    <source>
        <dbReference type="Proteomes" id="UP000019763"/>
    </source>
</evidence>
<dbReference type="AlphaFoldDB" id="A0A023AYS0"/>
<dbReference type="GeneID" id="22915904"/>
<evidence type="ECO:0000256" key="2">
    <source>
        <dbReference type="SAM" id="Phobius"/>
    </source>
</evidence>
<feature type="region of interest" description="Disordered" evidence="1">
    <location>
        <begin position="203"/>
        <end position="245"/>
    </location>
</feature>
<keyword evidence="2" id="KW-1133">Transmembrane helix</keyword>
<reference evidence="3" key="1">
    <citation type="submission" date="2013-12" db="EMBL/GenBank/DDBJ databases">
        <authorList>
            <person name="Omoto C.K."/>
            <person name="Sibley D."/>
            <person name="Venepally P."/>
            <person name="Hadjithomas M."/>
            <person name="Karamycheva S."/>
            <person name="Brunk B."/>
            <person name="Roos D."/>
            <person name="Caler E."/>
            <person name="Lorenzi H."/>
        </authorList>
    </citation>
    <scope>NUCLEOTIDE SEQUENCE</scope>
</reference>
<keyword evidence="4" id="KW-1185">Reference proteome</keyword>
<organism evidence="3 4">
    <name type="scientific">Gregarina niphandrodes</name>
    <name type="common">Septate eugregarine</name>
    <dbReference type="NCBI Taxonomy" id="110365"/>
    <lineage>
        <taxon>Eukaryota</taxon>
        <taxon>Sar</taxon>
        <taxon>Alveolata</taxon>
        <taxon>Apicomplexa</taxon>
        <taxon>Conoidasida</taxon>
        <taxon>Gregarinasina</taxon>
        <taxon>Eugregarinorida</taxon>
        <taxon>Gregarinidae</taxon>
        <taxon>Gregarina</taxon>
    </lineage>
</organism>
<dbReference type="VEuPathDB" id="CryptoDB:GNI_173050"/>
<comment type="caution">
    <text evidence="3">The sequence shown here is derived from an EMBL/GenBank/DDBJ whole genome shotgun (WGS) entry which is preliminary data.</text>
</comment>
<gene>
    <name evidence="3" type="ORF">GNI_173050</name>
</gene>
<evidence type="ECO:0000256" key="1">
    <source>
        <dbReference type="SAM" id="MobiDB-lite"/>
    </source>
</evidence>
<dbReference type="EMBL" id="AFNH02001298">
    <property type="protein sequence ID" value="EZG43420.1"/>
    <property type="molecule type" value="Genomic_DNA"/>
</dbReference>
<proteinExistence type="predicted"/>
<name>A0A023AYS0_GRENI</name>
<keyword evidence="2" id="KW-0472">Membrane</keyword>
<feature type="compositionally biased region" description="Low complexity" evidence="1">
    <location>
        <begin position="213"/>
        <end position="245"/>
    </location>
</feature>
<dbReference type="RefSeq" id="XP_011133361.1">
    <property type="nucleotide sequence ID" value="XM_011135059.1"/>
</dbReference>
<feature type="transmembrane region" description="Helical" evidence="2">
    <location>
        <begin position="172"/>
        <end position="195"/>
    </location>
</feature>
<keyword evidence="2 3" id="KW-0812">Transmembrane</keyword>
<dbReference type="Proteomes" id="UP000019763">
    <property type="component" value="Unassembled WGS sequence"/>
</dbReference>
<evidence type="ECO:0000313" key="3">
    <source>
        <dbReference type="EMBL" id="EZG43420.1"/>
    </source>
</evidence>
<sequence>MAVVSDGKGAAEVVVLAPPSELLGSCLTGYDWLNRWNRLRVYHPPGESKKQAKASCRIERLLYRAMKDHFLDADPAAANAALRKAFGKKMMQRLEAENAEDTEVDGSRRLEITDVRPLDADEQEQVRDQVPAKWLLMIQDSGRFMNCIEIEGQALRERTEGFWRRPGLCKRLGIAGAATASGLAIAGLLLLYHFGRRSGSRFPRMAPRPPIYSSSVSDTTAYSSSPSGTADSDHTTTSSTLFTTRLPSSTHNQLDAYEAEAEKYQRALAHDCLVTSEFDVVNQCHPNPEKRPEPSIDDITTLLSGYELATLRVPDGTCNDALHRMKPQSMVKAAPGGWKALDWSQVNGGKVVCTDENGQDVTCHYFGEPFKYDLPTVWDAVNHYLKPYQCLFTENQKDPGQELEYKGGRARGIAKWLGADIYGFAGWDLWRVGYMAETLNEGANTRTQYGRQVIPTSYCDSNGPTCRTNLSEYCQCDMIEMSTVATTPSGTTIRWGSVKDYFTNQTELAKHYTLFQRKEYKLTNCRIKCYRHPDPEEHLRASRTYWEGAFGQTL</sequence>
<accession>A0A023AYS0</accession>